<evidence type="ECO:0000259" key="3">
    <source>
        <dbReference type="Pfam" id="PF01738"/>
    </source>
</evidence>
<dbReference type="Gene3D" id="3.40.50.1820">
    <property type="entry name" value="alpha/beta hydrolase"/>
    <property type="match status" value="1"/>
</dbReference>
<comment type="caution">
    <text evidence="4">The sequence shown here is derived from an EMBL/GenBank/DDBJ whole genome shotgun (WGS) entry which is preliminary data.</text>
</comment>
<reference evidence="4 5" key="1">
    <citation type="journal article" date="2016" name="Nat. Commun.">
        <title>Thousands of microbial genomes shed light on interconnected biogeochemical processes in an aquifer system.</title>
        <authorList>
            <person name="Anantharaman K."/>
            <person name="Brown C.T."/>
            <person name="Hug L.A."/>
            <person name="Sharon I."/>
            <person name="Castelle C.J."/>
            <person name="Probst A.J."/>
            <person name="Thomas B.C."/>
            <person name="Singh A."/>
            <person name="Wilkins M.J."/>
            <person name="Karaoz U."/>
            <person name="Brodie E.L."/>
            <person name="Williams K.H."/>
            <person name="Hubbard S.S."/>
            <person name="Banfield J.F."/>
        </authorList>
    </citation>
    <scope>NUCLEOTIDE SEQUENCE [LARGE SCALE GENOMIC DNA]</scope>
</reference>
<proteinExistence type="predicted"/>
<dbReference type="GO" id="GO:0006508">
    <property type="term" value="P:proteolysis"/>
    <property type="evidence" value="ECO:0007669"/>
    <property type="project" value="InterPro"/>
</dbReference>
<dbReference type="InterPro" id="IPR029058">
    <property type="entry name" value="AB_hydrolase_fold"/>
</dbReference>
<dbReference type="GO" id="GO:0004252">
    <property type="term" value="F:serine-type endopeptidase activity"/>
    <property type="evidence" value="ECO:0007669"/>
    <property type="project" value="InterPro"/>
</dbReference>
<dbReference type="PANTHER" id="PTHR22946">
    <property type="entry name" value="DIENELACTONE HYDROLASE DOMAIN-CONTAINING PROTEIN-RELATED"/>
    <property type="match status" value="1"/>
</dbReference>
<dbReference type="SUPFAM" id="SSF53474">
    <property type="entry name" value="alpha/beta-Hydrolases"/>
    <property type="match status" value="1"/>
</dbReference>
<sequence>MKRINIHLILSVIVVVGMFGANPTHAAGCTSGTLIKGTTFPAVYYCGANGKRYVFPNEKTYNTWYSDFSTVITISDADLGSISIGGNVTYKPGVRMVKVTTMPNAYAVAAGGTLRWVKSEALASAYYGANWNQMIDDVPDAFFTNYKFGADIDDTSDYNPSGEQAAALSINVDKGLVTARAGQTFYPALKQEVVYFQGGGLTLTGHLCRPEGFGPFRAVIYNHGGLGTSLGGDPEGTCSAVADLGFVGFSPLRRTTMSLAGHIDDVYAALTFMKNLEYVDDNRLGIIGFSRGGLLTLEAATERTDFKAIVMMAPAPGGNDEIDTYIQQVGKINAPVLLQVSSNDTVQANHVAIVNDIHSALLAAGKEVTRFIYPPYGNDGHYMFFEIGDYWKDTAEFLTSNL</sequence>
<organism evidence="4 5">
    <name type="scientific">Candidatus Uhrbacteria bacterium RIFCSPHIGHO2_02_FULL_57_19</name>
    <dbReference type="NCBI Taxonomy" id="1802391"/>
    <lineage>
        <taxon>Bacteria</taxon>
        <taxon>Candidatus Uhriibacteriota</taxon>
    </lineage>
</organism>
<dbReference type="InterPro" id="IPR002471">
    <property type="entry name" value="Pept_S9_AS"/>
</dbReference>
<protein>
    <recommendedName>
        <fullName evidence="3">Dienelactone hydrolase domain-containing protein</fullName>
    </recommendedName>
</protein>
<feature type="domain" description="Dienelactone hydrolase" evidence="3">
    <location>
        <begin position="264"/>
        <end position="374"/>
    </location>
</feature>
<dbReference type="PROSITE" id="PS00708">
    <property type="entry name" value="PRO_ENDOPEP_SER"/>
    <property type="match status" value="1"/>
</dbReference>
<dbReference type="InterPro" id="IPR050261">
    <property type="entry name" value="FrsA_esterase"/>
</dbReference>
<dbReference type="Proteomes" id="UP000176303">
    <property type="component" value="Unassembled WGS sequence"/>
</dbReference>
<keyword evidence="2" id="KW-0732">Signal</keyword>
<feature type="chain" id="PRO_5009532951" description="Dienelactone hydrolase domain-containing protein" evidence="2">
    <location>
        <begin position="27"/>
        <end position="402"/>
    </location>
</feature>
<dbReference type="AlphaFoldDB" id="A0A1F7U223"/>
<gene>
    <name evidence="4" type="ORF">A3D72_02725</name>
</gene>
<evidence type="ECO:0000313" key="4">
    <source>
        <dbReference type="EMBL" id="OGL72262.1"/>
    </source>
</evidence>
<dbReference type="PANTHER" id="PTHR22946:SF9">
    <property type="entry name" value="POLYKETIDE TRANSFERASE AF380"/>
    <property type="match status" value="1"/>
</dbReference>
<accession>A0A1F7U223</accession>
<keyword evidence="1" id="KW-0378">Hydrolase</keyword>
<dbReference type="EMBL" id="MGDZ01000069">
    <property type="protein sequence ID" value="OGL72262.1"/>
    <property type="molecule type" value="Genomic_DNA"/>
</dbReference>
<name>A0A1F7U223_9BACT</name>
<dbReference type="GO" id="GO:0052689">
    <property type="term" value="F:carboxylic ester hydrolase activity"/>
    <property type="evidence" value="ECO:0007669"/>
    <property type="project" value="UniProtKB-ARBA"/>
</dbReference>
<evidence type="ECO:0000313" key="5">
    <source>
        <dbReference type="Proteomes" id="UP000176303"/>
    </source>
</evidence>
<feature type="signal peptide" evidence="2">
    <location>
        <begin position="1"/>
        <end position="26"/>
    </location>
</feature>
<dbReference type="Pfam" id="PF01738">
    <property type="entry name" value="DLH"/>
    <property type="match status" value="1"/>
</dbReference>
<dbReference type="STRING" id="1802391.A3D72_02725"/>
<evidence type="ECO:0000256" key="1">
    <source>
        <dbReference type="ARBA" id="ARBA00022801"/>
    </source>
</evidence>
<dbReference type="InterPro" id="IPR002925">
    <property type="entry name" value="Dienelactn_hydro"/>
</dbReference>
<evidence type="ECO:0000256" key="2">
    <source>
        <dbReference type="SAM" id="SignalP"/>
    </source>
</evidence>